<proteinExistence type="predicted"/>
<evidence type="ECO:0008006" key="3">
    <source>
        <dbReference type="Google" id="ProtNLM"/>
    </source>
</evidence>
<evidence type="ECO:0000313" key="2">
    <source>
        <dbReference type="Proteomes" id="UP001341245"/>
    </source>
</evidence>
<dbReference type="EMBL" id="JASGXD010000014">
    <property type="protein sequence ID" value="KAK6001622.1"/>
    <property type="molecule type" value="Genomic_DNA"/>
</dbReference>
<name>A0ABR0TB06_AURPU</name>
<dbReference type="PANTHER" id="PTHR34144">
    <property type="entry name" value="CHROMOSOME 8, WHOLE GENOME SHOTGUN SEQUENCE"/>
    <property type="match status" value="1"/>
</dbReference>
<dbReference type="PANTHER" id="PTHR34144:SF7">
    <property type="entry name" value="EXPORT PROTEIN (CAP59), PUTATIVE (AFU_ORTHOLOGUE AFUA_7G05020)-RELATED"/>
    <property type="match status" value="1"/>
</dbReference>
<protein>
    <recommendedName>
        <fullName evidence="3">Glycosyltransferase family 17 protein</fullName>
    </recommendedName>
</protein>
<dbReference type="Proteomes" id="UP001341245">
    <property type="component" value="Unassembled WGS sequence"/>
</dbReference>
<accession>A0ABR0TB06</accession>
<gene>
    <name evidence="1" type="ORF">QM012_002953</name>
</gene>
<comment type="caution">
    <text evidence="1">The sequence shown here is derived from an EMBL/GenBank/DDBJ whole genome shotgun (WGS) entry which is preliminary data.</text>
</comment>
<dbReference type="Pfam" id="PF11735">
    <property type="entry name" value="CAP59_mtransfer"/>
    <property type="match status" value="1"/>
</dbReference>
<organism evidence="1 2">
    <name type="scientific">Aureobasidium pullulans</name>
    <name type="common">Black yeast</name>
    <name type="synonym">Pullularia pullulans</name>
    <dbReference type="NCBI Taxonomy" id="5580"/>
    <lineage>
        <taxon>Eukaryota</taxon>
        <taxon>Fungi</taxon>
        <taxon>Dikarya</taxon>
        <taxon>Ascomycota</taxon>
        <taxon>Pezizomycotina</taxon>
        <taxon>Dothideomycetes</taxon>
        <taxon>Dothideomycetidae</taxon>
        <taxon>Dothideales</taxon>
        <taxon>Saccotheciaceae</taxon>
        <taxon>Aureobasidium</taxon>
    </lineage>
</organism>
<sequence>MLLLGFGRRRLYRRSSLRYLFIALILFIIIALAEALNIHSTLQQASLEQPGNFKQEKIFIVGIHWNNENILRDHWIPALVALAKTIGPQNVFVSIYESGSYDDTKGVLRVLDQMLEENGIPRKVILDNTTHLDDISKPPSDNGWVEIPNGTTQLRRIPYLANLRNVAMQPLYELQDTFNVVFDKILFLNDVVFTTPDIKRLLSTRDGNYAAACALDFSKPPAFYDTFALRDLEGHEAATTRWPYFRSRTSREALKSGQPTPVTSCWNGIVAMNAKPFYQTPRLTFRGVADSLARLHVEGLWFKVDHELSRNHYLSPDLVDLRSASGSNGKFLLTPNEVAPTCHANGFAPARPQDSKKERKIYDLVLMSTELNWLEIRLHTLSDYVDYFVIVELPTTFTGKPKPLYLRDNWDLFKDYHHKIIYRVVEDPVQSTRIWDHEDYFRNALFTAVFPGLEGTTQEAYPKDVLIVSDMDEIIRPGVMLLLRYCDVPARLTLRTQFYYYSFQWRHRGPQWAHPDVTVYRGPDTLMPNDLRQGLLENGWSIITAVRRWRDRGTLWNAGWHCSSCFATVAEMHTKMHSFSHQGWNTAENRDSRTLIDRVRQGLDLFGRADELYDRIEDNPDVPSFITAQFEQKGRFRYLLNRDGEDAGFDDVSTAA</sequence>
<dbReference type="InterPro" id="IPR021047">
    <property type="entry name" value="Mannosyltransferase_CMT1"/>
</dbReference>
<dbReference type="Pfam" id="PF04724">
    <property type="entry name" value="Glyco_transf_17"/>
    <property type="match status" value="1"/>
</dbReference>
<dbReference type="InterPro" id="IPR006813">
    <property type="entry name" value="Glyco_trans_17"/>
</dbReference>
<reference evidence="1 2" key="1">
    <citation type="submission" date="2023-11" db="EMBL/GenBank/DDBJ databases">
        <title>Draft genome sequence and annotation of the polyextremotolerant black yeast-like fungus Aureobasidium pullulans NRRL 62042.</title>
        <authorList>
            <person name="Dielentheis-Frenken M.R.E."/>
            <person name="Wibberg D."/>
            <person name="Blank L.M."/>
            <person name="Tiso T."/>
        </authorList>
    </citation>
    <scope>NUCLEOTIDE SEQUENCE [LARGE SCALE GENOMIC DNA]</scope>
    <source>
        <strain evidence="1 2">NRRL 62042</strain>
    </source>
</reference>
<evidence type="ECO:0000313" key="1">
    <source>
        <dbReference type="EMBL" id="KAK6001622.1"/>
    </source>
</evidence>
<keyword evidence="2" id="KW-1185">Reference proteome</keyword>